<organism evidence="2 3">
    <name type="scientific">Myxococcus llanfairpwllgwyngyllgogerychwyrndrobwllllantysiliogogogochensis</name>
    <dbReference type="NCBI Taxonomy" id="2590453"/>
    <lineage>
        <taxon>Bacteria</taxon>
        <taxon>Pseudomonadati</taxon>
        <taxon>Myxococcota</taxon>
        <taxon>Myxococcia</taxon>
        <taxon>Myxococcales</taxon>
        <taxon>Cystobacterineae</taxon>
        <taxon>Myxococcaceae</taxon>
        <taxon>Myxococcus</taxon>
    </lineage>
</organism>
<feature type="region of interest" description="Disordered" evidence="1">
    <location>
        <begin position="36"/>
        <end position="56"/>
    </location>
</feature>
<proteinExistence type="predicted"/>
<dbReference type="Proteomes" id="UP000315369">
    <property type="component" value="Unassembled WGS sequence"/>
</dbReference>
<gene>
    <name evidence="2" type="ORF">FJV41_18135</name>
</gene>
<accession>A0A540WZX9</accession>
<protein>
    <submittedName>
        <fullName evidence="2">Uncharacterized protein</fullName>
    </submittedName>
</protein>
<sequence>MKKWSPKKALGLKWAGSGVLAIALCMTGCGGEALESPAPLEERPQAAVAEPTPTNKPAPIIQSLDVVAQDDVLGTATRSLVRVRLAQSQQGLFTEVPVVSDTGKPVVLRDQGTEGDEQAGDGVFSGFAEVDLELHRKTQDRITAAQNRQPNEPLTFAVFNNRELVEERRVVALSSDVFRPRVPIPVTPVGLLADVRPAKSLIITHPNVINDPTRTYDPCSNSGNPNGVWTFNHLMTEMASTFVTPSALTEQWLLQWNANQTLNGWTVPARTQVVPRILNPWPKIAGTLDMTKSAFKLVAIFNRLDLGKGNGPVGYGGSSGGGELRFVFAAVDKSAGCVIRPLLVIFEYGVPISGCLNVKSWAQQWMQLSNPLMVLGSPAYNAALQALTEQVVVAGAAPTKPNGNAINQIRTNDFMLASPWELREFHLFDTGATPNFLSETTVALTPGDARNNTTIFRDFVNTNQAAILANTYGVPATFASVNFLGANPRVPTPSSTFWRATGIVNNTARHKFSFNTCNGCHARETNTPFTHIGETGALSAFLSTGMVNPLTPFNVADPVDGTVRSFFEIRDRAQHLDSTANQSCLTRAFDVRNLAVH</sequence>
<name>A0A540WZX9_9BACT</name>
<comment type="caution">
    <text evidence="2">The sequence shown here is derived from an EMBL/GenBank/DDBJ whole genome shotgun (WGS) entry which is preliminary data.</text>
</comment>
<dbReference type="EMBL" id="VIFM01000065">
    <property type="protein sequence ID" value="TQF14568.1"/>
    <property type="molecule type" value="Genomic_DNA"/>
</dbReference>
<dbReference type="OrthoDB" id="5480711at2"/>
<evidence type="ECO:0000313" key="2">
    <source>
        <dbReference type="EMBL" id="TQF14568.1"/>
    </source>
</evidence>
<dbReference type="RefSeq" id="WP_141643760.1">
    <property type="nucleotide sequence ID" value="NZ_VIFM01000065.1"/>
</dbReference>
<dbReference type="NCBIfam" id="NF041940">
    <property type="entry name" value="choice_anch_X"/>
    <property type="match status" value="1"/>
</dbReference>
<evidence type="ECO:0000313" key="3">
    <source>
        <dbReference type="Proteomes" id="UP000315369"/>
    </source>
</evidence>
<dbReference type="AlphaFoldDB" id="A0A540WZX9"/>
<evidence type="ECO:0000256" key="1">
    <source>
        <dbReference type="SAM" id="MobiDB-lite"/>
    </source>
</evidence>
<keyword evidence="3" id="KW-1185">Reference proteome</keyword>
<reference evidence="2 3" key="1">
    <citation type="submission" date="2019-06" db="EMBL/GenBank/DDBJ databases">
        <authorList>
            <person name="Livingstone P."/>
            <person name="Whitworth D."/>
        </authorList>
    </citation>
    <scope>NUCLEOTIDE SEQUENCE [LARGE SCALE GENOMIC DNA]</scope>
    <source>
        <strain evidence="2 3">AM401</strain>
    </source>
</reference>